<comment type="function">
    <text evidence="1 8">Catalyzes the NADPH-dependent reduction of beta-ketoacyl-ACP substrates to beta-hydroxyacyl-ACP products, the first reductive step in the elongation cycle of fatty acid biosynthesis.</text>
</comment>
<dbReference type="InterPro" id="IPR020904">
    <property type="entry name" value="Sc_DH/Rdtase_CS"/>
</dbReference>
<keyword evidence="8" id="KW-0275">Fatty acid biosynthesis</keyword>
<dbReference type="SMART" id="SM00822">
    <property type="entry name" value="PKS_KR"/>
    <property type="match status" value="1"/>
</dbReference>
<keyword evidence="8" id="KW-0443">Lipid metabolism</keyword>
<evidence type="ECO:0000259" key="9">
    <source>
        <dbReference type="SMART" id="SM00822"/>
    </source>
</evidence>
<dbReference type="CDD" id="cd05333">
    <property type="entry name" value="BKR_SDR_c"/>
    <property type="match status" value="1"/>
</dbReference>
<evidence type="ECO:0000256" key="4">
    <source>
        <dbReference type="ARBA" id="ARBA00023002"/>
    </source>
</evidence>
<organism evidence="10 11">
    <name type="scientific">Candidatus Desulfatibia profunda</name>
    <dbReference type="NCBI Taxonomy" id="2841695"/>
    <lineage>
        <taxon>Bacteria</taxon>
        <taxon>Pseudomonadati</taxon>
        <taxon>Thermodesulfobacteriota</taxon>
        <taxon>Desulfobacteria</taxon>
        <taxon>Desulfobacterales</taxon>
        <taxon>Desulfobacterales incertae sedis</taxon>
        <taxon>Candidatus Desulfatibia</taxon>
    </lineage>
</organism>
<evidence type="ECO:0000256" key="5">
    <source>
        <dbReference type="ARBA" id="ARBA00048508"/>
    </source>
</evidence>
<keyword evidence="4 8" id="KW-0560">Oxidoreductase</keyword>
<protein>
    <recommendedName>
        <fullName evidence="8">3-oxoacyl-[acyl-carrier-protein] reductase</fullName>
        <ecNumber evidence="8">1.1.1.100</ecNumber>
    </recommendedName>
</protein>
<dbReference type="PANTHER" id="PTHR42879:SF2">
    <property type="entry name" value="3-OXOACYL-[ACYL-CARRIER-PROTEIN] REDUCTASE FABG"/>
    <property type="match status" value="1"/>
</dbReference>
<dbReference type="PANTHER" id="PTHR42879">
    <property type="entry name" value="3-OXOACYL-(ACYL-CARRIER-PROTEIN) REDUCTASE"/>
    <property type="match status" value="1"/>
</dbReference>
<name>A0A8J6NUA1_9BACT</name>
<comment type="catalytic activity">
    <reaction evidence="5 8">
        <text>a (3R)-hydroxyacyl-[ACP] + NADP(+) = a 3-oxoacyl-[ACP] + NADPH + H(+)</text>
        <dbReference type="Rhea" id="RHEA:17397"/>
        <dbReference type="Rhea" id="RHEA-COMP:9916"/>
        <dbReference type="Rhea" id="RHEA-COMP:9945"/>
        <dbReference type="ChEBI" id="CHEBI:15378"/>
        <dbReference type="ChEBI" id="CHEBI:57783"/>
        <dbReference type="ChEBI" id="CHEBI:58349"/>
        <dbReference type="ChEBI" id="CHEBI:78776"/>
        <dbReference type="ChEBI" id="CHEBI:78827"/>
        <dbReference type="EC" id="1.1.1.100"/>
    </reaction>
</comment>
<comment type="subunit">
    <text evidence="8">Homotetramer.</text>
</comment>
<dbReference type="GO" id="GO:0051287">
    <property type="term" value="F:NAD binding"/>
    <property type="evidence" value="ECO:0007669"/>
    <property type="project" value="UniProtKB-UniRule"/>
</dbReference>
<reference evidence="10 11" key="1">
    <citation type="submission" date="2020-08" db="EMBL/GenBank/DDBJ databases">
        <title>Bridging the membrane lipid divide: bacteria of the FCB group superphylum have the potential to synthesize archaeal ether lipids.</title>
        <authorList>
            <person name="Villanueva L."/>
            <person name="Von Meijenfeldt F.A.B."/>
            <person name="Westbye A.B."/>
            <person name="Yadav S."/>
            <person name="Hopmans E.C."/>
            <person name="Dutilh B.E."/>
            <person name="Sinninghe Damste J.S."/>
        </authorList>
    </citation>
    <scope>NUCLEOTIDE SEQUENCE [LARGE SCALE GENOMIC DNA]</scope>
    <source>
        <strain evidence="10">NIOZ-UU30</strain>
    </source>
</reference>
<dbReference type="NCBIfam" id="TIGR01830">
    <property type="entry name" value="3oxo_ACP_reduc"/>
    <property type="match status" value="1"/>
</dbReference>
<feature type="binding site" evidence="7">
    <location>
        <position position="90"/>
    </location>
    <ligand>
        <name>NADP(+)</name>
        <dbReference type="ChEBI" id="CHEBI:58349"/>
    </ligand>
</feature>
<proteinExistence type="inferred from homology"/>
<dbReference type="Gene3D" id="3.40.50.720">
    <property type="entry name" value="NAD(P)-binding Rossmann-like Domain"/>
    <property type="match status" value="1"/>
</dbReference>
<dbReference type="PRINTS" id="PR00080">
    <property type="entry name" value="SDRFAMILY"/>
</dbReference>
<dbReference type="SUPFAM" id="SSF51735">
    <property type="entry name" value="NAD(P)-binding Rossmann-fold domains"/>
    <property type="match status" value="1"/>
</dbReference>
<dbReference type="InterPro" id="IPR002347">
    <property type="entry name" value="SDR_fam"/>
</dbReference>
<evidence type="ECO:0000256" key="2">
    <source>
        <dbReference type="ARBA" id="ARBA00006484"/>
    </source>
</evidence>
<dbReference type="InterPro" id="IPR050259">
    <property type="entry name" value="SDR"/>
</dbReference>
<comment type="similarity">
    <text evidence="2 8">Belongs to the short-chain dehydrogenases/reductases (SDR) family.</text>
</comment>
<dbReference type="PROSITE" id="PS00061">
    <property type="entry name" value="ADH_SHORT"/>
    <property type="match status" value="1"/>
</dbReference>
<evidence type="ECO:0000256" key="3">
    <source>
        <dbReference type="ARBA" id="ARBA00022857"/>
    </source>
</evidence>
<dbReference type="NCBIfam" id="NF005559">
    <property type="entry name" value="PRK07231.1"/>
    <property type="match status" value="1"/>
</dbReference>
<accession>A0A8J6NUA1</accession>
<dbReference type="Pfam" id="PF13561">
    <property type="entry name" value="adh_short_C2"/>
    <property type="match status" value="1"/>
</dbReference>
<dbReference type="PRINTS" id="PR00081">
    <property type="entry name" value="GDHRDH"/>
</dbReference>
<dbReference type="FunFam" id="3.40.50.720:FF:000115">
    <property type="entry name" value="3-oxoacyl-[acyl-carrier-protein] reductase FabG"/>
    <property type="match status" value="1"/>
</dbReference>
<dbReference type="Proteomes" id="UP000603434">
    <property type="component" value="Unassembled WGS sequence"/>
</dbReference>
<evidence type="ECO:0000256" key="1">
    <source>
        <dbReference type="ARBA" id="ARBA00002607"/>
    </source>
</evidence>
<comment type="caution">
    <text evidence="10">The sequence shown here is derived from an EMBL/GenBank/DDBJ whole genome shotgun (WGS) entry which is preliminary data.</text>
</comment>
<feature type="domain" description="Ketoreductase" evidence="9">
    <location>
        <begin position="6"/>
        <end position="191"/>
    </location>
</feature>
<evidence type="ECO:0000256" key="7">
    <source>
        <dbReference type="PIRSR" id="PIRSR611284-2"/>
    </source>
</evidence>
<keyword evidence="3 7" id="KW-0521">NADP</keyword>
<dbReference type="InterPro" id="IPR057326">
    <property type="entry name" value="KR_dom"/>
</dbReference>
<evidence type="ECO:0000313" key="11">
    <source>
        <dbReference type="Proteomes" id="UP000603434"/>
    </source>
</evidence>
<evidence type="ECO:0000256" key="8">
    <source>
        <dbReference type="RuleBase" id="RU366074"/>
    </source>
</evidence>
<dbReference type="GO" id="GO:0004316">
    <property type="term" value="F:3-oxoacyl-[acyl-carrier-protein] reductase (NADPH) activity"/>
    <property type="evidence" value="ECO:0007669"/>
    <property type="project" value="UniProtKB-UniRule"/>
</dbReference>
<dbReference type="EMBL" id="JACNJH010000105">
    <property type="protein sequence ID" value="MBC8360778.1"/>
    <property type="molecule type" value="Genomic_DNA"/>
</dbReference>
<dbReference type="GO" id="GO:0006633">
    <property type="term" value="P:fatty acid biosynthetic process"/>
    <property type="evidence" value="ECO:0007669"/>
    <property type="project" value="UniProtKB-UniPathway"/>
</dbReference>
<dbReference type="AlphaFoldDB" id="A0A8J6NUA1"/>
<keyword evidence="8" id="KW-0276">Fatty acid metabolism</keyword>
<evidence type="ECO:0000313" key="10">
    <source>
        <dbReference type="EMBL" id="MBC8360778.1"/>
    </source>
</evidence>
<feature type="binding site" evidence="7">
    <location>
        <position position="188"/>
    </location>
    <ligand>
        <name>NADP(+)</name>
        <dbReference type="ChEBI" id="CHEBI:58349"/>
    </ligand>
</feature>
<dbReference type="UniPathway" id="UPA00094"/>
<keyword evidence="8" id="KW-0444">Lipid biosynthesis</keyword>
<dbReference type="EC" id="1.1.1.100" evidence="8"/>
<dbReference type="InterPro" id="IPR011284">
    <property type="entry name" value="3oxo_ACP_reduc"/>
</dbReference>
<feature type="active site" description="Proton acceptor" evidence="6">
    <location>
        <position position="155"/>
    </location>
</feature>
<feature type="binding site" evidence="7">
    <location>
        <begin position="155"/>
        <end position="159"/>
    </location>
    <ligand>
        <name>NADP(+)</name>
        <dbReference type="ChEBI" id="CHEBI:58349"/>
    </ligand>
</feature>
<dbReference type="InterPro" id="IPR036291">
    <property type="entry name" value="NAD(P)-bd_dom_sf"/>
</dbReference>
<gene>
    <name evidence="10" type="primary">fabG</name>
    <name evidence="10" type="ORF">H8E23_05225</name>
</gene>
<dbReference type="NCBIfam" id="NF009466">
    <property type="entry name" value="PRK12826.1-2"/>
    <property type="match status" value="1"/>
</dbReference>
<sequence>MEFKDKRVIVTGGTKGLGKAIALSFAREGAWVAANYAADDLSAADTQSKLADLASKYLVLKADVTSRPDVEHMIKHILEQWEHIDILVNNAGIIRDKLLMFLNEDDWDRVIDVNLKGTYLCSRAVIRTMISKKFGRIINITSPSALKGRAGQTNYSASKGGIISFTKSLAREMARLGITVNAVCPGFIATPMTSDLNAEIKCDLSSRIPMGRLGQPEDVAGTVLFLASPKAGYITGQVLAVDGGLT</sequence>
<evidence type="ECO:0000256" key="6">
    <source>
        <dbReference type="PIRSR" id="PIRSR611284-1"/>
    </source>
</evidence>
<comment type="pathway">
    <text evidence="8">Lipid metabolism; fatty acid biosynthesis.</text>
</comment>